<accession>A0A8S4BXX5</accession>
<keyword evidence="4" id="KW-1185">Reference proteome</keyword>
<dbReference type="Gene3D" id="3.10.100.10">
    <property type="entry name" value="Mannose-Binding Protein A, subunit A"/>
    <property type="match status" value="2"/>
</dbReference>
<name>A0A8S4BXX5_9TELE</name>
<dbReference type="EMBL" id="CAJRST010038888">
    <property type="protein sequence ID" value="CAG6013871.1"/>
    <property type="molecule type" value="Genomic_DNA"/>
</dbReference>
<evidence type="ECO:0000256" key="1">
    <source>
        <dbReference type="ARBA" id="ARBA00023157"/>
    </source>
</evidence>
<dbReference type="PANTHER" id="PTHR45784">
    <property type="entry name" value="C-TYPE LECTIN DOMAIN FAMILY 20 MEMBER A-RELATED"/>
    <property type="match status" value="1"/>
</dbReference>
<dbReference type="AlphaFoldDB" id="A0A8S4BXX5"/>
<dbReference type="CDD" id="cd00037">
    <property type="entry name" value="CLECT"/>
    <property type="match status" value="1"/>
</dbReference>
<dbReference type="InterPro" id="IPR001304">
    <property type="entry name" value="C-type_lectin-like"/>
</dbReference>
<dbReference type="PANTHER" id="PTHR45784:SF3">
    <property type="entry name" value="C-TYPE LECTIN DOMAIN FAMILY 4 MEMBER K-LIKE-RELATED"/>
    <property type="match status" value="1"/>
</dbReference>
<feature type="domain" description="C-type lectin" evidence="2">
    <location>
        <begin position="152"/>
        <end position="259"/>
    </location>
</feature>
<dbReference type="PROSITE" id="PS50041">
    <property type="entry name" value="C_TYPE_LECTIN_2"/>
    <property type="match status" value="2"/>
</dbReference>
<dbReference type="InterPro" id="IPR016187">
    <property type="entry name" value="CTDL_fold"/>
</dbReference>
<organism evidence="3 4">
    <name type="scientific">Menidia menidia</name>
    <name type="common">Atlantic silverside</name>
    <dbReference type="NCBI Taxonomy" id="238744"/>
    <lineage>
        <taxon>Eukaryota</taxon>
        <taxon>Metazoa</taxon>
        <taxon>Chordata</taxon>
        <taxon>Craniata</taxon>
        <taxon>Vertebrata</taxon>
        <taxon>Euteleostomi</taxon>
        <taxon>Actinopterygii</taxon>
        <taxon>Neopterygii</taxon>
        <taxon>Teleostei</taxon>
        <taxon>Neoteleostei</taxon>
        <taxon>Acanthomorphata</taxon>
        <taxon>Ovalentaria</taxon>
        <taxon>Atherinomorphae</taxon>
        <taxon>Atheriniformes</taxon>
        <taxon>Atherinopsidae</taxon>
        <taxon>Menidiinae</taxon>
        <taxon>Menidia</taxon>
    </lineage>
</organism>
<dbReference type="InterPro" id="IPR018378">
    <property type="entry name" value="C-type_lectin_CS"/>
</dbReference>
<protein>
    <submittedName>
        <fullName evidence="3">(Atlantic silverside) hypothetical protein</fullName>
    </submittedName>
</protein>
<dbReference type="PROSITE" id="PS00615">
    <property type="entry name" value="C_TYPE_LECTIN_1"/>
    <property type="match status" value="1"/>
</dbReference>
<dbReference type="SUPFAM" id="SSF56436">
    <property type="entry name" value="C-type lectin-like"/>
    <property type="match status" value="2"/>
</dbReference>
<dbReference type="Pfam" id="PF00059">
    <property type="entry name" value="Lectin_C"/>
    <property type="match status" value="2"/>
</dbReference>
<feature type="domain" description="C-type lectin" evidence="2">
    <location>
        <begin position="43"/>
        <end position="148"/>
    </location>
</feature>
<evidence type="ECO:0000313" key="3">
    <source>
        <dbReference type="EMBL" id="CAG6013871.1"/>
    </source>
</evidence>
<gene>
    <name evidence="3" type="ORF">MMEN_LOCUS19202</name>
</gene>
<dbReference type="InterPro" id="IPR016186">
    <property type="entry name" value="C-type_lectin-like/link_sf"/>
</dbReference>
<keyword evidence="1" id="KW-1015">Disulfide bond</keyword>
<dbReference type="SMART" id="SM00034">
    <property type="entry name" value="CLECT"/>
    <property type="match status" value="2"/>
</dbReference>
<sequence>MGRMGSSSESNKQRDVVRTGSDISKTFKSTACIGVCVTFTSTYTLVKGFESWFWGRNYCSEKYTSLMTVDSSSLNDKLKGAWSHSGKVWIGLRAGLVSWTWPDGEEASYFNWGPVVSDSPYEDLCAVISDSGAWTNLNCSLLRPSVCSNGSHFTLESEMSWTEARANCEDKNLTLVHIPDNFTNDDVRSLLPSRAEAWIGLSRSLIWFWSDTGGRATFLNWEPGQPDNLSGNELCAALLLGNGTWSDEPCEEPYYFICQGRMQKKPLSRRS</sequence>
<evidence type="ECO:0000259" key="2">
    <source>
        <dbReference type="PROSITE" id="PS50041"/>
    </source>
</evidence>
<dbReference type="Proteomes" id="UP000677803">
    <property type="component" value="Unassembled WGS sequence"/>
</dbReference>
<proteinExistence type="predicted"/>
<reference evidence="3" key="1">
    <citation type="submission" date="2021-05" db="EMBL/GenBank/DDBJ databases">
        <authorList>
            <person name="Tigano A."/>
        </authorList>
    </citation>
    <scope>NUCLEOTIDE SEQUENCE</scope>
</reference>
<dbReference type="OrthoDB" id="7357196at2759"/>
<evidence type="ECO:0000313" key="4">
    <source>
        <dbReference type="Proteomes" id="UP000677803"/>
    </source>
</evidence>
<comment type="caution">
    <text evidence="3">The sequence shown here is derived from an EMBL/GenBank/DDBJ whole genome shotgun (WGS) entry which is preliminary data.</text>
</comment>